<dbReference type="EMBL" id="ML987193">
    <property type="protein sequence ID" value="KAF2251533.1"/>
    <property type="molecule type" value="Genomic_DNA"/>
</dbReference>
<feature type="compositionally biased region" description="Basic and acidic residues" evidence="1">
    <location>
        <begin position="129"/>
        <end position="148"/>
    </location>
</feature>
<evidence type="ECO:0000256" key="1">
    <source>
        <dbReference type="SAM" id="MobiDB-lite"/>
    </source>
</evidence>
<sequence>MATPTTTSQAATRGSNKFEPSDNFFEVREEELGWTTVYEIAKKFNGWRQVPPNVYRSHGHKYSDEEMYGYLGRDIERDGPLTENLQWVTADGESLKEYTLNHGWKEGQGPPLDKWKEVAKDKGYWRELKMTRNQEDREEKRKELKAKQATEGSE</sequence>
<organism evidence="2 3">
    <name type="scientific">Trematosphaeria pertusa</name>
    <dbReference type="NCBI Taxonomy" id="390896"/>
    <lineage>
        <taxon>Eukaryota</taxon>
        <taxon>Fungi</taxon>
        <taxon>Dikarya</taxon>
        <taxon>Ascomycota</taxon>
        <taxon>Pezizomycotina</taxon>
        <taxon>Dothideomycetes</taxon>
        <taxon>Pleosporomycetidae</taxon>
        <taxon>Pleosporales</taxon>
        <taxon>Massarineae</taxon>
        <taxon>Trematosphaeriaceae</taxon>
        <taxon>Trematosphaeria</taxon>
    </lineage>
</organism>
<feature type="compositionally biased region" description="Polar residues" evidence="1">
    <location>
        <begin position="1"/>
        <end position="15"/>
    </location>
</feature>
<proteinExistence type="predicted"/>
<dbReference type="GeneID" id="54588808"/>
<feature type="region of interest" description="Disordered" evidence="1">
    <location>
        <begin position="129"/>
        <end position="154"/>
    </location>
</feature>
<name>A0A6A6IPV9_9PLEO</name>
<dbReference type="AlphaFoldDB" id="A0A6A6IPV9"/>
<accession>A0A6A6IPV9</accession>
<dbReference type="Proteomes" id="UP000800094">
    <property type="component" value="Unassembled WGS sequence"/>
</dbReference>
<protein>
    <submittedName>
        <fullName evidence="2">Uncharacterized protein</fullName>
    </submittedName>
</protein>
<dbReference type="RefSeq" id="XP_033686537.1">
    <property type="nucleotide sequence ID" value="XM_033835478.1"/>
</dbReference>
<gene>
    <name evidence="2" type="ORF">BU26DRAFT_603933</name>
</gene>
<evidence type="ECO:0000313" key="2">
    <source>
        <dbReference type="EMBL" id="KAF2251533.1"/>
    </source>
</evidence>
<feature type="region of interest" description="Disordered" evidence="1">
    <location>
        <begin position="1"/>
        <end position="20"/>
    </location>
</feature>
<reference evidence="2" key="1">
    <citation type="journal article" date="2020" name="Stud. Mycol.">
        <title>101 Dothideomycetes genomes: a test case for predicting lifestyles and emergence of pathogens.</title>
        <authorList>
            <person name="Haridas S."/>
            <person name="Albert R."/>
            <person name="Binder M."/>
            <person name="Bloem J."/>
            <person name="Labutti K."/>
            <person name="Salamov A."/>
            <person name="Andreopoulos B."/>
            <person name="Baker S."/>
            <person name="Barry K."/>
            <person name="Bills G."/>
            <person name="Bluhm B."/>
            <person name="Cannon C."/>
            <person name="Castanera R."/>
            <person name="Culley D."/>
            <person name="Daum C."/>
            <person name="Ezra D."/>
            <person name="Gonzalez J."/>
            <person name="Henrissat B."/>
            <person name="Kuo A."/>
            <person name="Liang C."/>
            <person name="Lipzen A."/>
            <person name="Lutzoni F."/>
            <person name="Magnuson J."/>
            <person name="Mondo S."/>
            <person name="Nolan M."/>
            <person name="Ohm R."/>
            <person name="Pangilinan J."/>
            <person name="Park H.-J."/>
            <person name="Ramirez L."/>
            <person name="Alfaro M."/>
            <person name="Sun H."/>
            <person name="Tritt A."/>
            <person name="Yoshinaga Y."/>
            <person name="Zwiers L.-H."/>
            <person name="Turgeon B."/>
            <person name="Goodwin S."/>
            <person name="Spatafora J."/>
            <person name="Crous P."/>
            <person name="Grigoriev I."/>
        </authorList>
    </citation>
    <scope>NUCLEOTIDE SEQUENCE</scope>
    <source>
        <strain evidence="2">CBS 122368</strain>
    </source>
</reference>
<evidence type="ECO:0000313" key="3">
    <source>
        <dbReference type="Proteomes" id="UP000800094"/>
    </source>
</evidence>
<keyword evidence="3" id="KW-1185">Reference proteome</keyword>